<gene>
    <name evidence="13" type="ORF">H8B09_17190</name>
</gene>
<keyword evidence="9 11" id="KW-0472">Membrane</keyword>
<dbReference type="RefSeq" id="WP_191204797.1">
    <property type="nucleotide sequence ID" value="NZ_JACXZA010000004.1"/>
</dbReference>
<evidence type="ECO:0000256" key="1">
    <source>
        <dbReference type="ARBA" id="ARBA00004651"/>
    </source>
</evidence>
<evidence type="ECO:0000256" key="7">
    <source>
        <dbReference type="ARBA" id="ARBA00022692"/>
    </source>
</evidence>
<evidence type="ECO:0000256" key="3">
    <source>
        <dbReference type="ARBA" id="ARBA00011131"/>
    </source>
</evidence>
<evidence type="ECO:0000256" key="6">
    <source>
        <dbReference type="ARBA" id="ARBA00022475"/>
    </source>
</evidence>
<dbReference type="EMBL" id="JACXZA010000004">
    <property type="protein sequence ID" value="MBD3920501.1"/>
    <property type="molecule type" value="Genomic_DNA"/>
</dbReference>
<feature type="transmembrane region" description="Helical" evidence="11">
    <location>
        <begin position="295"/>
        <end position="318"/>
    </location>
</feature>
<comment type="caution">
    <text evidence="13">The sequence shown here is derived from an EMBL/GenBank/DDBJ whole genome shotgun (WGS) entry which is preliminary data.</text>
</comment>
<evidence type="ECO:0000259" key="12">
    <source>
        <dbReference type="Pfam" id="PF02687"/>
    </source>
</evidence>
<sequence>MYLAWREIKRNRMKFSLIAVIFILIAWLVFILSGLGNGLQTLAAASFKNMKADYVVLEQGSNASVSKSLLSADGIDIVSKMPNVRGASPVGTTMGTVLKGDASDPAAGKVDVAMIGIEAGSFLEPAVIEGSGLSSDRADGAIVNKSMKDEGFKLGDTLRLDGSNETLTIVGFVENETYNHVASVFLPIDKWRTITFAAPGSDKGIRNPVNALILQGSKIDPDAVNAALQGTDTVTLAAAIMGMPGYKEESGSITMMLAFLLVISAFMLGVFFYVFTLQKSNQFGVLKAIGARNGFLGKAVVSQVMVLSIFSILVGVALTYAVASFLSKAMPFILDTKLVIIYSIILLVIALLSSLASVRSITRIDPLKALGRVE</sequence>
<feature type="transmembrane region" description="Helical" evidence="11">
    <location>
        <begin position="338"/>
        <end position="358"/>
    </location>
</feature>
<dbReference type="PANTHER" id="PTHR43738:SF1">
    <property type="entry name" value="HEMIN TRANSPORT SYSTEM PERMEASE PROTEIN HRTB-RELATED"/>
    <property type="match status" value="1"/>
</dbReference>
<evidence type="ECO:0000256" key="8">
    <source>
        <dbReference type="ARBA" id="ARBA00022989"/>
    </source>
</evidence>
<name>A0ABR8MWZ8_9BACL</name>
<protein>
    <recommendedName>
        <fullName evidence="4">Putative hemin transport system permease protein HrtB</fullName>
    </recommendedName>
</protein>
<evidence type="ECO:0000256" key="2">
    <source>
        <dbReference type="ARBA" id="ARBA00008697"/>
    </source>
</evidence>
<comment type="subcellular location">
    <subcellularLocation>
        <location evidence="1">Cell membrane</location>
        <topology evidence="1">Multi-pass membrane protein</topology>
    </subcellularLocation>
</comment>
<dbReference type="PANTHER" id="PTHR43738">
    <property type="entry name" value="ABC TRANSPORTER, MEMBRANE PROTEIN"/>
    <property type="match status" value="1"/>
</dbReference>
<evidence type="ECO:0000256" key="5">
    <source>
        <dbReference type="ARBA" id="ARBA00022448"/>
    </source>
</evidence>
<accession>A0ABR8MWZ8</accession>
<evidence type="ECO:0000313" key="13">
    <source>
        <dbReference type="EMBL" id="MBD3920501.1"/>
    </source>
</evidence>
<organism evidence="13 14">
    <name type="scientific">Paenibacillus terricola</name>
    <dbReference type="NCBI Taxonomy" id="2763503"/>
    <lineage>
        <taxon>Bacteria</taxon>
        <taxon>Bacillati</taxon>
        <taxon>Bacillota</taxon>
        <taxon>Bacilli</taxon>
        <taxon>Bacillales</taxon>
        <taxon>Paenibacillaceae</taxon>
        <taxon>Paenibacillus</taxon>
    </lineage>
</organism>
<dbReference type="InterPro" id="IPR051125">
    <property type="entry name" value="ABC-4/HrtB_transporter"/>
</dbReference>
<feature type="domain" description="ABC3 transporter permease C-terminal" evidence="12">
    <location>
        <begin position="255"/>
        <end position="366"/>
    </location>
</feature>
<keyword evidence="8 11" id="KW-1133">Transmembrane helix</keyword>
<dbReference type="Proteomes" id="UP000609346">
    <property type="component" value="Unassembled WGS sequence"/>
</dbReference>
<reference evidence="13 14" key="1">
    <citation type="submission" date="2020-09" db="EMBL/GenBank/DDBJ databases">
        <title>Paenibacillus sp. strain PR3 16S rRNA gene Genome sequencing and assembly.</title>
        <authorList>
            <person name="Kim J."/>
        </authorList>
    </citation>
    <scope>NUCLEOTIDE SEQUENCE [LARGE SCALE GENOMIC DNA]</scope>
    <source>
        <strain evidence="13 14">PR3</strain>
    </source>
</reference>
<keyword evidence="5" id="KW-0813">Transport</keyword>
<evidence type="ECO:0000256" key="4">
    <source>
        <dbReference type="ARBA" id="ARBA00016962"/>
    </source>
</evidence>
<dbReference type="Pfam" id="PF02687">
    <property type="entry name" value="FtsX"/>
    <property type="match status" value="1"/>
</dbReference>
<proteinExistence type="inferred from homology"/>
<evidence type="ECO:0000256" key="9">
    <source>
        <dbReference type="ARBA" id="ARBA00023136"/>
    </source>
</evidence>
<comment type="similarity">
    <text evidence="2">Belongs to the ABC-4 integral membrane protein family. HrtB subfamily.</text>
</comment>
<comment type="function">
    <text evidence="10">Part of the ABC transporter complex hrt involved in hemin import. Responsible for the translocation of the substrate across the membrane.</text>
</comment>
<evidence type="ECO:0000256" key="11">
    <source>
        <dbReference type="SAM" id="Phobius"/>
    </source>
</evidence>
<dbReference type="InterPro" id="IPR003838">
    <property type="entry name" value="ABC3_permease_C"/>
</dbReference>
<evidence type="ECO:0000313" key="14">
    <source>
        <dbReference type="Proteomes" id="UP000609346"/>
    </source>
</evidence>
<keyword evidence="14" id="KW-1185">Reference proteome</keyword>
<feature type="transmembrane region" description="Helical" evidence="11">
    <location>
        <begin position="253"/>
        <end position="275"/>
    </location>
</feature>
<comment type="subunit">
    <text evidence="3">The complex is composed of two ATP-binding proteins (HrtA), two transmembrane proteins (HrtB) and a solute-binding protein.</text>
</comment>
<evidence type="ECO:0000256" key="10">
    <source>
        <dbReference type="ARBA" id="ARBA00024973"/>
    </source>
</evidence>
<keyword evidence="7 11" id="KW-0812">Transmembrane</keyword>
<keyword evidence="6" id="KW-1003">Cell membrane</keyword>